<dbReference type="EMBL" id="CP034463">
    <property type="protein sequence ID" value="AZP22794.1"/>
    <property type="molecule type" value="Genomic_DNA"/>
</dbReference>
<keyword evidence="2" id="KW-1185">Reference proteome</keyword>
<organism evidence="1 2">
    <name type="scientific">Streptomyces aquilus</name>
    <dbReference type="NCBI Taxonomy" id="2548456"/>
    <lineage>
        <taxon>Bacteria</taxon>
        <taxon>Bacillati</taxon>
        <taxon>Actinomycetota</taxon>
        <taxon>Actinomycetes</taxon>
        <taxon>Kitasatosporales</taxon>
        <taxon>Streptomycetaceae</taxon>
        <taxon>Streptomyces</taxon>
    </lineage>
</organism>
<reference evidence="1 2" key="1">
    <citation type="submission" date="2018-12" db="EMBL/GenBank/DDBJ databases">
        <authorList>
            <person name="Li K."/>
        </authorList>
    </citation>
    <scope>NUCLEOTIDE SEQUENCE [LARGE SCALE GENOMIC DNA]</scope>
    <source>
        <strain evidence="2">CR22</strain>
    </source>
</reference>
<dbReference type="RefSeq" id="WP_126276593.1">
    <property type="nucleotide sequence ID" value="NZ_CP034463.1"/>
</dbReference>
<proteinExistence type="predicted"/>
<evidence type="ECO:0000313" key="1">
    <source>
        <dbReference type="EMBL" id="AZP22794.1"/>
    </source>
</evidence>
<dbReference type="KEGG" id="saqu:EJC51_46205"/>
<protein>
    <submittedName>
        <fullName evidence="1">Uncharacterized protein</fullName>
    </submittedName>
</protein>
<evidence type="ECO:0000313" key="2">
    <source>
        <dbReference type="Proteomes" id="UP000280197"/>
    </source>
</evidence>
<gene>
    <name evidence="1" type="ORF">EJC51_46205</name>
</gene>
<dbReference type="Proteomes" id="UP000280197">
    <property type="component" value="Chromosome"/>
</dbReference>
<accession>A0A3S9IEH6</accession>
<dbReference type="AlphaFoldDB" id="A0A3S9IEH6"/>
<name>A0A3S9IEH6_9ACTN</name>
<sequence length="174" mass="18330">MTRDAVVVGAAVRAAWESSRTLTPQTTDAEPEQTRRLVQDVANTYGSEEVARASVFLVGVLASYLTRDADQPGGIDPLSDLVPGVIEKLSAIEMADPAQAPMVSGVLTAAVLGLDTLAWRDQFGPVQPAEALNHTFVIGLLSDLLDITAERPGAANEIMQEAFAPLAAEEDATT</sequence>